<protein>
    <submittedName>
        <fullName evidence="2">Uncharacterized protein</fullName>
    </submittedName>
</protein>
<reference evidence="2 4" key="2">
    <citation type="journal article" date="2020" name="Int. J. Syst. Evol. Microbiol.">
        <title>Sulfuracidifex tepidarius gen. nov., sp. nov. and transfer of Sulfolobus metallicus Huber and Stetter 1992 to the genus Sulfuracidifex as Sulfuracidifex metallicus comb. nov.</title>
        <authorList>
            <person name="Itoh T."/>
            <person name="Miura T."/>
            <person name="Sakai H.D."/>
            <person name="Kato S."/>
            <person name="Ohkuma M."/>
            <person name="Takashina T."/>
        </authorList>
    </citation>
    <scope>NUCLEOTIDE SEQUENCE [LARGE SCALE GENOMIC DNA]</scope>
    <source>
        <strain evidence="2 4">IC-006</strain>
        <strain evidence="3">IC-007</strain>
    </source>
</reference>
<evidence type="ECO:0000313" key="4">
    <source>
        <dbReference type="Proteomes" id="UP000322983"/>
    </source>
</evidence>
<keyword evidence="1" id="KW-0812">Transmembrane</keyword>
<dbReference type="EMBL" id="AP018929">
    <property type="protein sequence ID" value="BBG24321.1"/>
    <property type="molecule type" value="Genomic_DNA"/>
</dbReference>
<keyword evidence="4" id="KW-1185">Reference proteome</keyword>
<feature type="transmembrane region" description="Helical" evidence="1">
    <location>
        <begin position="107"/>
        <end position="128"/>
    </location>
</feature>
<keyword evidence="1" id="KW-1133">Transmembrane helix</keyword>
<dbReference type="KEGG" id="step:IC006_1631"/>
<reference evidence="5" key="1">
    <citation type="submission" date="2018-09" db="EMBL/GenBank/DDBJ databases">
        <title>Complete Genome Sequencing of Sulfolobus sp. JCM 16834.</title>
        <authorList>
            <person name="Kato S."/>
            <person name="Itoh T."/>
            <person name="Ohkuma M."/>
        </authorList>
    </citation>
    <scope>NUCLEOTIDE SEQUENCE [LARGE SCALE GENOMIC DNA]</scope>
    <source>
        <strain evidence="5">IC-007</strain>
    </source>
</reference>
<dbReference type="GeneID" id="41715384"/>
<organism evidence="2 4">
    <name type="scientific">Sulfuracidifex tepidarius</name>
    <dbReference type="NCBI Taxonomy" id="1294262"/>
    <lineage>
        <taxon>Archaea</taxon>
        <taxon>Thermoproteota</taxon>
        <taxon>Thermoprotei</taxon>
        <taxon>Sulfolobales</taxon>
        <taxon>Sulfolobaceae</taxon>
        <taxon>Sulfuracidifex</taxon>
    </lineage>
</organism>
<dbReference type="STRING" id="1294262.GCA_001316085_00397"/>
<dbReference type="RefSeq" id="WP_054845023.1">
    <property type="nucleotide sequence ID" value="NZ_AP018929.1"/>
</dbReference>
<accession>A0A510DVS1</accession>
<keyword evidence="1" id="KW-0472">Membrane</keyword>
<dbReference type="AlphaFoldDB" id="A0A510DVS1"/>
<evidence type="ECO:0000313" key="3">
    <source>
        <dbReference type="EMBL" id="BBG27078.1"/>
    </source>
</evidence>
<proteinExistence type="predicted"/>
<feature type="transmembrane region" description="Helical" evidence="1">
    <location>
        <begin position="6"/>
        <end position="26"/>
    </location>
</feature>
<accession>A0A510E4U9</accession>
<evidence type="ECO:0000256" key="1">
    <source>
        <dbReference type="SAM" id="Phobius"/>
    </source>
</evidence>
<gene>
    <name evidence="2" type="ORF">IC006_1631</name>
    <name evidence="3" type="ORF">IC007_1608</name>
</gene>
<name>A0A510DVS1_9CREN</name>
<dbReference type="EMBL" id="AP018930">
    <property type="protein sequence ID" value="BBG27078.1"/>
    <property type="molecule type" value="Genomic_DNA"/>
</dbReference>
<sequence>MLGEIIFFIFIALDFVFSMWNSYNAGQIFPARRSLGALLYFFGGFLPMGYVVSVIVSFVLGYLGYISLSTFVFLYSFDFLFFGLSFIIWGVIATITSIMAFRGSHSWLAGIFAGYDAFATIFDAWTYISDFMSSWKDIRRAIDSSDFSILDVIVIIAAALGIGFVISYVAFKEGQKSSRISYYW</sequence>
<dbReference type="OrthoDB" id="43831at2157"/>
<feature type="transmembrane region" description="Helical" evidence="1">
    <location>
        <begin position="38"/>
        <end position="66"/>
    </location>
</feature>
<dbReference type="Proteomes" id="UP000325030">
    <property type="component" value="Chromosome"/>
</dbReference>
<feature type="transmembrane region" description="Helical" evidence="1">
    <location>
        <begin position="72"/>
        <end position="95"/>
    </location>
</feature>
<feature type="transmembrane region" description="Helical" evidence="1">
    <location>
        <begin position="148"/>
        <end position="171"/>
    </location>
</feature>
<evidence type="ECO:0000313" key="5">
    <source>
        <dbReference type="Proteomes" id="UP000325030"/>
    </source>
</evidence>
<evidence type="ECO:0000313" key="2">
    <source>
        <dbReference type="EMBL" id="BBG24321.1"/>
    </source>
</evidence>
<dbReference type="Proteomes" id="UP000322983">
    <property type="component" value="Chromosome"/>
</dbReference>